<protein>
    <recommendedName>
        <fullName evidence="4">Lipoprotein</fullName>
    </recommendedName>
</protein>
<evidence type="ECO:0000256" key="1">
    <source>
        <dbReference type="SAM" id="MobiDB-lite"/>
    </source>
</evidence>
<organism evidence="2 3">
    <name type="scientific">Pseudonocardia sulfidoxydans NBRC 16205</name>
    <dbReference type="NCBI Taxonomy" id="1223511"/>
    <lineage>
        <taxon>Bacteria</taxon>
        <taxon>Bacillati</taxon>
        <taxon>Actinomycetota</taxon>
        <taxon>Actinomycetes</taxon>
        <taxon>Pseudonocardiales</taxon>
        <taxon>Pseudonocardiaceae</taxon>
        <taxon>Pseudonocardia</taxon>
    </lineage>
</organism>
<feature type="region of interest" description="Disordered" evidence="1">
    <location>
        <begin position="24"/>
        <end position="74"/>
    </location>
</feature>
<evidence type="ECO:0000313" key="2">
    <source>
        <dbReference type="EMBL" id="GEL25612.1"/>
    </source>
</evidence>
<evidence type="ECO:0000313" key="3">
    <source>
        <dbReference type="Proteomes" id="UP000321685"/>
    </source>
</evidence>
<gene>
    <name evidence="2" type="ORF">PSU4_45660</name>
</gene>
<name>A0A511DLB5_9PSEU</name>
<proteinExistence type="predicted"/>
<feature type="region of interest" description="Disordered" evidence="1">
    <location>
        <begin position="93"/>
        <end position="114"/>
    </location>
</feature>
<keyword evidence="3" id="KW-1185">Reference proteome</keyword>
<accession>A0A511DLB5</accession>
<dbReference type="AlphaFoldDB" id="A0A511DLB5"/>
<dbReference type="Proteomes" id="UP000321685">
    <property type="component" value="Unassembled WGS sequence"/>
</dbReference>
<evidence type="ECO:0008006" key="4">
    <source>
        <dbReference type="Google" id="ProtNLM"/>
    </source>
</evidence>
<comment type="caution">
    <text evidence="2">The sequence shown here is derived from an EMBL/GenBank/DDBJ whole genome shotgun (WGS) entry which is preliminary data.</text>
</comment>
<sequence length="214" mass="21700">MLAACGSEALPLTALPSATSITTAPTTAPAATSPTATSVPSTAPATRSATSAPPATRPRTTTAPAAPAAPAGPAGRPFSTEITFYSAYDNDPPGSRAIAHPNARHPQAGGTGTYADPLTLASDTREIAVGTIVYVPLVKKYFVMEDDCAQCISDWGGGKVPHLDLFMPNGNDDSVTACQEQLTPGGRVTVELDPPAGRTVSTAPLYSGGRCFSG</sequence>
<reference evidence="2 3" key="1">
    <citation type="submission" date="2019-07" db="EMBL/GenBank/DDBJ databases">
        <title>Whole genome shotgun sequence of Pseudonocardia sulfidoxydans NBRC 16205.</title>
        <authorList>
            <person name="Hosoyama A."/>
            <person name="Uohara A."/>
            <person name="Ohji S."/>
            <person name="Ichikawa N."/>
        </authorList>
    </citation>
    <scope>NUCLEOTIDE SEQUENCE [LARGE SCALE GENOMIC DNA]</scope>
    <source>
        <strain evidence="2 3">NBRC 16205</strain>
    </source>
</reference>
<dbReference type="EMBL" id="BJVJ01000058">
    <property type="protein sequence ID" value="GEL25612.1"/>
    <property type="molecule type" value="Genomic_DNA"/>
</dbReference>